<keyword evidence="3" id="KW-1185">Reference proteome</keyword>
<feature type="compositionally biased region" description="Basic residues" evidence="1">
    <location>
        <begin position="67"/>
        <end position="76"/>
    </location>
</feature>
<evidence type="ECO:0008006" key="4">
    <source>
        <dbReference type="Google" id="ProtNLM"/>
    </source>
</evidence>
<dbReference type="RefSeq" id="WP_275227966.1">
    <property type="nucleotide sequence ID" value="NZ_JARESE010000027.1"/>
</dbReference>
<evidence type="ECO:0000313" key="2">
    <source>
        <dbReference type="EMBL" id="MDE8651884.1"/>
    </source>
</evidence>
<organism evidence="2 3">
    <name type="scientific">Novosphingobium album</name>
    <name type="common">ex Liu et al. 2023</name>
    <dbReference type="NCBI Taxonomy" id="3031130"/>
    <lineage>
        <taxon>Bacteria</taxon>
        <taxon>Pseudomonadati</taxon>
        <taxon>Pseudomonadota</taxon>
        <taxon>Alphaproteobacteria</taxon>
        <taxon>Sphingomonadales</taxon>
        <taxon>Sphingomonadaceae</taxon>
        <taxon>Novosphingobium</taxon>
    </lineage>
</organism>
<reference evidence="2 3" key="1">
    <citation type="submission" date="2023-03" db="EMBL/GenBank/DDBJ databases">
        <title>NovoSphingobium album sp. nov. isolated from polycyclic aromatic hydrocarbons- and heavy-metal polluted soil.</title>
        <authorList>
            <person name="Liu Z."/>
            <person name="Wang K."/>
        </authorList>
    </citation>
    <scope>NUCLEOTIDE SEQUENCE [LARGE SCALE GENOMIC DNA]</scope>
    <source>
        <strain evidence="2 3">H3SJ31-1</strain>
    </source>
</reference>
<name>A0ABT5WPT1_9SPHN</name>
<gene>
    <name evidence="2" type="ORF">PYV00_09140</name>
</gene>
<accession>A0ABT5WPT1</accession>
<sequence>MARRQFEMTGGPELERALLNLSTAIAKRIGMQALRKAGKPILDAYKAGTTVASGALVENEAMGPRSRLNKRQKRMTPKPSPREIEINIGTADPAGLQEELGLRQDANPALTRAWDAQGGQTAVNTIARELGAGIERQARRDGRR</sequence>
<feature type="region of interest" description="Disordered" evidence="1">
    <location>
        <begin position="62"/>
        <end position="85"/>
    </location>
</feature>
<dbReference type="EMBL" id="JARESE010000027">
    <property type="protein sequence ID" value="MDE8651884.1"/>
    <property type="molecule type" value="Genomic_DNA"/>
</dbReference>
<evidence type="ECO:0000256" key="1">
    <source>
        <dbReference type="SAM" id="MobiDB-lite"/>
    </source>
</evidence>
<dbReference type="Proteomes" id="UP001216253">
    <property type="component" value="Unassembled WGS sequence"/>
</dbReference>
<protein>
    <recommendedName>
        <fullName evidence="4">HK97 gp10 family phage protein</fullName>
    </recommendedName>
</protein>
<comment type="caution">
    <text evidence="2">The sequence shown here is derived from an EMBL/GenBank/DDBJ whole genome shotgun (WGS) entry which is preliminary data.</text>
</comment>
<evidence type="ECO:0000313" key="3">
    <source>
        <dbReference type="Proteomes" id="UP001216253"/>
    </source>
</evidence>
<proteinExistence type="predicted"/>